<dbReference type="GO" id="GO:0044205">
    <property type="term" value="P:'de novo' UMP biosynthetic process"/>
    <property type="evidence" value="ECO:0007669"/>
    <property type="project" value="UniProtKB-UniPathway"/>
</dbReference>
<comment type="caution">
    <text evidence="9">The sequence shown here is derived from an EMBL/GenBank/DDBJ whole genome shotgun (WGS) entry which is preliminary data.</text>
</comment>
<dbReference type="GO" id="GO:0004590">
    <property type="term" value="F:orotidine-5'-phosphate decarboxylase activity"/>
    <property type="evidence" value="ECO:0007669"/>
    <property type="project" value="UniProtKB-UniRule"/>
</dbReference>
<name>A0A4Q1CNL1_9BACT</name>
<evidence type="ECO:0000256" key="3">
    <source>
        <dbReference type="ARBA" id="ARBA00022793"/>
    </source>
</evidence>
<reference evidence="9 10" key="1">
    <citation type="submission" date="2019-01" db="EMBL/GenBank/DDBJ databases">
        <title>Lacibacter sp. strain TTM-7.</title>
        <authorList>
            <person name="Chen W.-M."/>
        </authorList>
    </citation>
    <scope>NUCLEOTIDE SEQUENCE [LARGE SCALE GENOMIC DNA]</scope>
    <source>
        <strain evidence="9 10">TTM-7</strain>
    </source>
</reference>
<evidence type="ECO:0000256" key="7">
    <source>
        <dbReference type="NCBIfam" id="TIGR02127"/>
    </source>
</evidence>
<evidence type="ECO:0000256" key="1">
    <source>
        <dbReference type="ARBA" id="ARBA00004861"/>
    </source>
</evidence>
<dbReference type="EMBL" id="SDHW01000001">
    <property type="protein sequence ID" value="RXK62301.1"/>
    <property type="molecule type" value="Genomic_DNA"/>
</dbReference>
<evidence type="ECO:0000259" key="8">
    <source>
        <dbReference type="SMART" id="SM00934"/>
    </source>
</evidence>
<comment type="catalytic activity">
    <reaction evidence="6">
        <text>orotidine 5'-phosphate + H(+) = UMP + CO2</text>
        <dbReference type="Rhea" id="RHEA:11596"/>
        <dbReference type="ChEBI" id="CHEBI:15378"/>
        <dbReference type="ChEBI" id="CHEBI:16526"/>
        <dbReference type="ChEBI" id="CHEBI:57538"/>
        <dbReference type="ChEBI" id="CHEBI:57865"/>
        <dbReference type="EC" id="4.1.1.23"/>
    </reaction>
</comment>
<evidence type="ECO:0000313" key="9">
    <source>
        <dbReference type="EMBL" id="RXK62301.1"/>
    </source>
</evidence>
<evidence type="ECO:0000256" key="5">
    <source>
        <dbReference type="ARBA" id="ARBA00023239"/>
    </source>
</evidence>
<organism evidence="9 10">
    <name type="scientific">Lacibacter luteus</name>
    <dbReference type="NCBI Taxonomy" id="2508719"/>
    <lineage>
        <taxon>Bacteria</taxon>
        <taxon>Pseudomonadati</taxon>
        <taxon>Bacteroidota</taxon>
        <taxon>Chitinophagia</taxon>
        <taxon>Chitinophagales</taxon>
        <taxon>Chitinophagaceae</taxon>
        <taxon>Lacibacter</taxon>
    </lineage>
</organism>
<dbReference type="GO" id="GO:0006207">
    <property type="term" value="P:'de novo' pyrimidine nucleobase biosynthetic process"/>
    <property type="evidence" value="ECO:0007669"/>
    <property type="project" value="InterPro"/>
</dbReference>
<accession>A0A4Q1CNL1</accession>
<dbReference type="UniPathway" id="UPA00070">
    <property type="reaction ID" value="UER00120"/>
</dbReference>
<keyword evidence="3" id="KW-0210">Decarboxylase</keyword>
<dbReference type="InterPro" id="IPR001754">
    <property type="entry name" value="OMPdeCOase_dom"/>
</dbReference>
<evidence type="ECO:0000256" key="4">
    <source>
        <dbReference type="ARBA" id="ARBA00022975"/>
    </source>
</evidence>
<dbReference type="CDD" id="cd04725">
    <property type="entry name" value="OMP_decarboxylase_like"/>
    <property type="match status" value="1"/>
</dbReference>
<dbReference type="OrthoDB" id="9808470at2"/>
<dbReference type="Gene3D" id="3.20.20.70">
    <property type="entry name" value="Aldolase class I"/>
    <property type="match status" value="1"/>
</dbReference>
<dbReference type="SMART" id="SM00934">
    <property type="entry name" value="OMPdecase"/>
    <property type="match status" value="1"/>
</dbReference>
<sequence>MTRQQLVEQIHQKQSYLCVGLDTDLTKIPKHLQSHPDAIFEFNKAIIDATLPHCVSYKINTAFYEAMGLKGWEAMERTVNYIPDTHFKIADAKRGDIGNTSTQYARAFFEAMNFDAVTVAPYMGEDSVRPFLEYEGKWAIVLGLTSNKGANDFELKQLVSDNGEAHLRAEFLYERVLRSVAKWGTPDNLMFVVGATQPEEFLNIRSIIPDHFLLVPGVGAQGGSLKDISEKAMVTGPEPSVNGSVPSGRSDVGLLVNASRAVIYASGKEDFATEAKAIAEQYQFEMKSYLG</sequence>
<keyword evidence="4" id="KW-0665">Pyrimidine biosynthesis</keyword>
<dbReference type="InterPro" id="IPR011060">
    <property type="entry name" value="RibuloseP-bd_barrel"/>
</dbReference>
<dbReference type="PANTHER" id="PTHR43375">
    <property type="entry name" value="OROTIDINE 5'-PHOSPHATE DECARBOXYLASE"/>
    <property type="match status" value="1"/>
</dbReference>
<dbReference type="Pfam" id="PF00215">
    <property type="entry name" value="OMPdecase"/>
    <property type="match status" value="1"/>
</dbReference>
<keyword evidence="5 9" id="KW-0456">Lyase</keyword>
<evidence type="ECO:0000256" key="6">
    <source>
        <dbReference type="ARBA" id="ARBA00049157"/>
    </source>
</evidence>
<protein>
    <recommendedName>
        <fullName evidence="7">Orotidine-5'-phosphate decarboxylase</fullName>
        <ecNumber evidence="7">4.1.1.23</ecNumber>
    </recommendedName>
</protein>
<dbReference type="AlphaFoldDB" id="A0A4Q1CNL1"/>
<comment type="pathway">
    <text evidence="1">Pyrimidine metabolism; UMP biosynthesis via de novo pathway; UMP from orotate: step 2/2.</text>
</comment>
<dbReference type="NCBIfam" id="TIGR02127">
    <property type="entry name" value="pyrF_sub2"/>
    <property type="match status" value="1"/>
</dbReference>
<dbReference type="InterPro" id="IPR013785">
    <property type="entry name" value="Aldolase_TIM"/>
</dbReference>
<dbReference type="RefSeq" id="WP_129129672.1">
    <property type="nucleotide sequence ID" value="NZ_SDHW01000001.1"/>
</dbReference>
<proteinExistence type="inferred from homology"/>
<dbReference type="EC" id="4.1.1.23" evidence="7"/>
<comment type="similarity">
    <text evidence="2">Belongs to the OMP decarboxylase family. Type 2 subfamily.</text>
</comment>
<feature type="domain" description="Orotidine 5'-phosphate decarboxylase" evidence="8">
    <location>
        <begin position="16"/>
        <end position="275"/>
    </location>
</feature>
<evidence type="ECO:0000256" key="2">
    <source>
        <dbReference type="ARBA" id="ARBA00008847"/>
    </source>
</evidence>
<keyword evidence="10" id="KW-1185">Reference proteome</keyword>
<dbReference type="PANTHER" id="PTHR43375:SF1">
    <property type="entry name" value="OROTIDINE 5'-PHOSPHATE DECARBOXYLASE"/>
    <property type="match status" value="1"/>
</dbReference>
<gene>
    <name evidence="9" type="primary">pyrF</name>
    <name evidence="9" type="ORF">ESA94_04630</name>
</gene>
<evidence type="ECO:0000313" key="10">
    <source>
        <dbReference type="Proteomes" id="UP000290204"/>
    </source>
</evidence>
<dbReference type="SUPFAM" id="SSF51366">
    <property type="entry name" value="Ribulose-phoshate binding barrel"/>
    <property type="match status" value="1"/>
</dbReference>
<dbReference type="Proteomes" id="UP000290204">
    <property type="component" value="Unassembled WGS sequence"/>
</dbReference>
<dbReference type="InterPro" id="IPR011995">
    <property type="entry name" value="OMPdecase_type-2"/>
</dbReference>